<name>A0A401FZZ9_9BACT</name>
<dbReference type="EMBL" id="BEXT01000001">
    <property type="protein sequence ID" value="GBC62516.1"/>
    <property type="molecule type" value="Genomic_DNA"/>
</dbReference>
<reference evidence="2" key="1">
    <citation type="submission" date="2017-11" db="EMBL/GenBank/DDBJ databases">
        <authorList>
            <person name="Watanabe M."/>
            <person name="Kojima H."/>
        </authorList>
    </citation>
    <scope>NUCLEOTIDE SEQUENCE [LARGE SCALE GENOMIC DNA]</scope>
    <source>
        <strain evidence="2">Tokyo 01</strain>
    </source>
</reference>
<proteinExistence type="predicted"/>
<gene>
    <name evidence="1" type="ORF">DENIS_3488</name>
</gene>
<sequence length="69" mass="7694">MKGLAHIRRKYGVDAYHRRPVRLHGRPGIITGAWAGEAVTVRLDGDSHSIIVRPDQPEYLSTPIGGKHR</sequence>
<accession>A0A401FZZ9</accession>
<organism evidence="1 2">
    <name type="scientific">Desulfonema ishimotonii</name>
    <dbReference type="NCBI Taxonomy" id="45657"/>
    <lineage>
        <taxon>Bacteria</taxon>
        <taxon>Pseudomonadati</taxon>
        <taxon>Thermodesulfobacteriota</taxon>
        <taxon>Desulfobacteria</taxon>
        <taxon>Desulfobacterales</taxon>
        <taxon>Desulfococcaceae</taxon>
        <taxon>Desulfonema</taxon>
    </lineage>
</organism>
<reference evidence="2" key="2">
    <citation type="submission" date="2019-01" db="EMBL/GenBank/DDBJ databases">
        <title>Genome sequence of Desulfonema ishimotonii strain Tokyo 01.</title>
        <authorList>
            <person name="Fukui M."/>
        </authorList>
    </citation>
    <scope>NUCLEOTIDE SEQUENCE [LARGE SCALE GENOMIC DNA]</scope>
    <source>
        <strain evidence="2">Tokyo 01</strain>
    </source>
</reference>
<protein>
    <submittedName>
        <fullName evidence="1">Uncharacterized protein</fullName>
    </submittedName>
</protein>
<evidence type="ECO:0000313" key="2">
    <source>
        <dbReference type="Proteomes" id="UP000288096"/>
    </source>
</evidence>
<dbReference type="Proteomes" id="UP000288096">
    <property type="component" value="Unassembled WGS sequence"/>
</dbReference>
<dbReference type="RefSeq" id="WP_124329683.1">
    <property type="nucleotide sequence ID" value="NZ_BEXT01000001.1"/>
</dbReference>
<comment type="caution">
    <text evidence="1">The sequence shown here is derived from an EMBL/GenBank/DDBJ whole genome shotgun (WGS) entry which is preliminary data.</text>
</comment>
<evidence type="ECO:0000313" key="1">
    <source>
        <dbReference type="EMBL" id="GBC62516.1"/>
    </source>
</evidence>
<dbReference type="AlphaFoldDB" id="A0A401FZZ9"/>
<keyword evidence="2" id="KW-1185">Reference proteome</keyword>